<keyword evidence="9" id="KW-0677">Repeat</keyword>
<dbReference type="EMBL" id="JAGFMF010011614">
    <property type="protein sequence ID" value="KAG8519081.1"/>
    <property type="molecule type" value="Genomic_DNA"/>
</dbReference>
<feature type="region of interest" description="Disordered" evidence="14">
    <location>
        <begin position="1566"/>
        <end position="1590"/>
    </location>
</feature>
<dbReference type="FunFam" id="1.20.120.340:FF:000004">
    <property type="entry name" value="Perilipin"/>
    <property type="match status" value="1"/>
</dbReference>
<name>A0A8J6DSE6_GALPY</name>
<feature type="region of interest" description="Disordered" evidence="14">
    <location>
        <begin position="1"/>
        <end position="58"/>
    </location>
</feature>
<dbReference type="GO" id="GO:0005886">
    <property type="term" value="C:plasma membrane"/>
    <property type="evidence" value="ECO:0007669"/>
    <property type="project" value="UniProtKB-SubCell"/>
</dbReference>
<keyword evidence="7" id="KW-0597">Phosphoprotein</keyword>
<feature type="compositionally biased region" description="Low complexity" evidence="14">
    <location>
        <begin position="709"/>
        <end position="726"/>
    </location>
</feature>
<evidence type="ECO:0000256" key="11">
    <source>
        <dbReference type="ARBA" id="ARBA00054496"/>
    </source>
</evidence>
<proteinExistence type="inferred from homology"/>
<dbReference type="Pfam" id="PF03036">
    <property type="entry name" value="Perilipin"/>
    <property type="match status" value="2"/>
</dbReference>
<gene>
    <name evidence="15" type="ORF">J0S82_005906</name>
</gene>
<evidence type="ECO:0000313" key="16">
    <source>
        <dbReference type="Proteomes" id="UP000700334"/>
    </source>
</evidence>
<protein>
    <recommendedName>
        <fullName evidence="12">Perilipin-4</fullName>
    </recommendedName>
    <alternativeName>
        <fullName evidence="13">Adipocyte protein S3-12</fullName>
    </alternativeName>
</protein>
<evidence type="ECO:0000256" key="7">
    <source>
        <dbReference type="ARBA" id="ARBA00022553"/>
    </source>
</evidence>
<keyword evidence="5" id="KW-1003">Cell membrane</keyword>
<evidence type="ECO:0000256" key="4">
    <source>
        <dbReference type="ARBA" id="ARBA00006311"/>
    </source>
</evidence>
<dbReference type="GO" id="GO:0005737">
    <property type="term" value="C:cytoplasm"/>
    <property type="evidence" value="ECO:0007669"/>
    <property type="project" value="UniProtKB-SubCell"/>
</dbReference>
<feature type="compositionally biased region" description="Polar residues" evidence="14">
    <location>
        <begin position="748"/>
        <end position="759"/>
    </location>
</feature>
<feature type="region of interest" description="Disordered" evidence="14">
    <location>
        <begin position="546"/>
        <end position="565"/>
    </location>
</feature>
<reference evidence="15" key="1">
    <citation type="journal article" date="2021" name="Evol. Appl.">
        <title>The genome of the Pyrenean desman and the effects of bottlenecks and inbreeding on the genomic landscape of an endangered species.</title>
        <authorList>
            <person name="Escoda L."/>
            <person name="Castresana J."/>
        </authorList>
    </citation>
    <scope>NUCLEOTIDE SEQUENCE</scope>
    <source>
        <strain evidence="15">IBE-C5619</strain>
    </source>
</reference>
<comment type="similarity">
    <text evidence="4">Belongs to the perilipin family.</text>
</comment>
<feature type="compositionally biased region" description="Basic residues" evidence="14">
    <location>
        <begin position="1"/>
        <end position="12"/>
    </location>
</feature>
<evidence type="ECO:0000256" key="3">
    <source>
        <dbReference type="ARBA" id="ARBA00004502"/>
    </source>
</evidence>
<dbReference type="InterPro" id="IPR004279">
    <property type="entry name" value="Perilipin"/>
</dbReference>
<evidence type="ECO:0000256" key="6">
    <source>
        <dbReference type="ARBA" id="ARBA00022490"/>
    </source>
</evidence>
<feature type="region of interest" description="Disordered" evidence="14">
    <location>
        <begin position="626"/>
        <end position="683"/>
    </location>
</feature>
<dbReference type="PANTHER" id="PTHR47538:SF1">
    <property type="entry name" value="PERILIPIN-4"/>
    <property type="match status" value="1"/>
</dbReference>
<evidence type="ECO:0000256" key="9">
    <source>
        <dbReference type="ARBA" id="ARBA00022737"/>
    </source>
</evidence>
<dbReference type="FunFam" id="1.20.120.340:FF:000007">
    <property type="entry name" value="Perilipin 4"/>
    <property type="match status" value="1"/>
</dbReference>
<keyword evidence="8" id="KW-0551">Lipid droplet</keyword>
<feature type="region of interest" description="Disordered" evidence="14">
    <location>
        <begin position="707"/>
        <end position="759"/>
    </location>
</feature>
<dbReference type="Gene3D" id="1.20.120.340">
    <property type="entry name" value="Flagellar protein FliS"/>
    <property type="match status" value="2"/>
</dbReference>
<feature type="compositionally biased region" description="Basic and acidic residues" evidence="14">
    <location>
        <begin position="669"/>
        <end position="678"/>
    </location>
</feature>
<evidence type="ECO:0000256" key="14">
    <source>
        <dbReference type="SAM" id="MobiDB-lite"/>
    </source>
</evidence>
<evidence type="ECO:0000256" key="1">
    <source>
        <dbReference type="ARBA" id="ARBA00004236"/>
    </source>
</evidence>
<dbReference type="PANTHER" id="PTHR47538">
    <property type="entry name" value="PERILIPIN 4"/>
    <property type="match status" value="1"/>
</dbReference>
<evidence type="ECO:0000256" key="2">
    <source>
        <dbReference type="ARBA" id="ARBA00004496"/>
    </source>
</evidence>
<evidence type="ECO:0000256" key="12">
    <source>
        <dbReference type="ARBA" id="ARBA00071187"/>
    </source>
</evidence>
<evidence type="ECO:0000313" key="15">
    <source>
        <dbReference type="EMBL" id="KAG8519081.1"/>
    </source>
</evidence>
<sequence length="1752" mass="179581">DPACSKHVRRRAGGSGPQTQLAGARPADGNSEAPGGELAHPCARLPSPPRGSPARLLPSWHRSTVNDTLATVTACSLHRCLHRLPIPAPRTPLSPSSPFYRCGDRGPKLREQLPPQPLPGLSQTREWAKAWLGPQPPLGLSEAARPQSVVQRVAALPLVRSTCAAVSDVYSTAKDRHPLLGSACRLAEHCVCGLTSRALDHAQPLLSHLQPQLATVNDLACRGLDKLEEKLPILQQPSEMVVTSAKDAVASSVTGVAGLARQSRRWSVELKRSMSHAVDVVLGKSEELVDLFLPMTEDELAQLAAEAEGPEVGSVEEQRKHQGYFVRLGSLSARLRHRAYEHSLGKLRQRKHHVQDTMARLQEALELIDLLQCGATPTAPAHPGKVHELWEVWSQRSPKNGRSRGQAELETLVLSRSLMRELQSTVDVLESSVRGLPPSAQEKVAEVRRRVDALQAAFADARCFGDVPASALAEGRGSMARAHACVDELLELVVQAMPLPWLVGPFSPVLVERPATPPDLAAWVDEVVGGPDPRWAHLDWPAQQRAWEAQHGGAGTSPPGDTLGLQESRARGKVLGPGPELGQAGGHVTAGALPCPLAACLPGEALACPDPIRPGAVRSGWQLHRHLQGPSQRPGGERGGETGLGGGGEHRGGPSREGSWRLSVTMSAQKERSRDPPKAKGKLSSFFGSLPGFSSARNLVANAYSSGKEAQPAASPEAAQPQAQASGWEQKTREAEELPPPSDKMTAGCSQETKTRNTISSGVASVVGAAKGMAQAGLGMTQSVLASTKETVTSGVTGAVDMATGAVQTGLDTTKTVVTGTKDAVSTGLSGAVNVAKGTVQTGVDTSKTVLTGTKDTVCTGVTGAVNVAKGAVQTGVDTSKTVLMGTKDTVSAGLSGAVSMAKGTVQTGLDTTKTVLTGTKDTVCSGVTGAMNVAKGAVQTGLNTSQNIATGTKDTVSTGLMGAVNMAKGAVQTGVDTSKTVLTGTKDTVCTGVTGAVNVAKGAVQTGVDTSKTVLMGTKDVVSTGLSGAVNMAKGTVQTGLDTTKTVLTGTKDAVSTGLSGAVNVAKGTVQTGVDTTKTVLTGTKDTVCTGVTGAVNVAKGAVQTGVDTSKTVLMGTKDTVSAGLSGAVNMAKGTVHMGMDTSKSVLTGTKDVVSTGLMGAVNMAKGTVQTGLDTTKTVLTGTKDTVCTGVTGAVNVAKGAMQTGLNTSQSIAMGTKDTVCSGVMGTMNVAKGAIQGGLDTSKAVAAGTKDAVSTGLSGAVNMAKGTIQTGLDTSKTVLSGTKDAVSTGLSSAMNVAAGAVQTGVHTTQNIATGTKDAVCSGVMGTVSVAKGAAERALDTTKTVLTGTKDAVATGFTGAGNVAKEVAQTSLGTFQNRLPPSQDAVLGVHASYGAPGRGGEQAGLPPGDAPSFGVSGFSDIPRAGLHLAREAAEDSPGLVPPVGTSPRGAALGRDEVEHTATTHGHAGAVDSVVLRDELEEVGEIFHPMTDQEQARLAASRPGPKVVSADQGSYFVRLGDLAPSFRQRAFEHAMSHLQHGQFQARATLAQLEDSFQLIDKAKQALEGQIRSDQGSSGRVEEAGPQEGSGAAALSRARSLIQQLHVAYSTLASGLQGLPAERQQQVGQARHSLCKLYGVVSSAGAVAALPAESLAQSRKSMGQAWQGLEGVLGSLQYSPPLSWLVGPFTLYPEGEQLPKPADSPKLCTPPAGGMEGLSDVTRAQHALAPGCAPAPFSLSTVALSSPGADRGVS</sequence>
<keyword evidence="10" id="KW-0472">Membrane</keyword>
<evidence type="ECO:0000256" key="5">
    <source>
        <dbReference type="ARBA" id="ARBA00022475"/>
    </source>
</evidence>
<keyword evidence="16" id="KW-1185">Reference proteome</keyword>
<organism evidence="15 16">
    <name type="scientific">Galemys pyrenaicus</name>
    <name type="common">Iberian desman</name>
    <name type="synonym">Pyrenean desman</name>
    <dbReference type="NCBI Taxonomy" id="202257"/>
    <lineage>
        <taxon>Eukaryota</taxon>
        <taxon>Metazoa</taxon>
        <taxon>Chordata</taxon>
        <taxon>Craniata</taxon>
        <taxon>Vertebrata</taxon>
        <taxon>Euteleostomi</taxon>
        <taxon>Mammalia</taxon>
        <taxon>Eutheria</taxon>
        <taxon>Laurasiatheria</taxon>
        <taxon>Eulipotyphla</taxon>
        <taxon>Talpidae</taxon>
        <taxon>Galemys</taxon>
    </lineage>
</organism>
<dbReference type="Gene3D" id="3.30.720.170">
    <property type="entry name" value="Perilipin, alpha-beta domain"/>
    <property type="match status" value="1"/>
</dbReference>
<comment type="subcellular location">
    <subcellularLocation>
        <location evidence="1">Cell membrane</location>
    </subcellularLocation>
    <subcellularLocation>
        <location evidence="2">Cytoplasm</location>
    </subcellularLocation>
    <subcellularLocation>
        <location evidence="3">Lipid droplet</location>
    </subcellularLocation>
</comment>
<keyword evidence="6" id="KW-0963">Cytoplasm</keyword>
<accession>A0A8J6DSE6</accession>
<dbReference type="Proteomes" id="UP000700334">
    <property type="component" value="Unassembled WGS sequence"/>
</dbReference>
<comment type="function">
    <text evidence="11">May play a role in triacylglycerol packaging into adipocytes. May function as a coat protein involved in the biogenesis of lipid droplets.</text>
</comment>
<evidence type="ECO:0000256" key="8">
    <source>
        <dbReference type="ARBA" id="ARBA00022677"/>
    </source>
</evidence>
<feature type="non-terminal residue" evidence="15">
    <location>
        <position position="1"/>
    </location>
</feature>
<evidence type="ECO:0000256" key="10">
    <source>
        <dbReference type="ARBA" id="ARBA00023136"/>
    </source>
</evidence>
<comment type="caution">
    <text evidence="15">The sequence shown here is derived from an EMBL/GenBank/DDBJ whole genome shotgun (WGS) entry which is preliminary data.</text>
</comment>
<dbReference type="GO" id="GO:0005811">
    <property type="term" value="C:lipid droplet"/>
    <property type="evidence" value="ECO:0007669"/>
    <property type="project" value="UniProtKB-SubCell"/>
</dbReference>
<dbReference type="SUPFAM" id="SSF109775">
    <property type="entry name" value="Mannose-6-phosphate receptor binding protein 1 (Tip47), C-terminal domain"/>
    <property type="match status" value="2"/>
</dbReference>
<evidence type="ECO:0000256" key="13">
    <source>
        <dbReference type="ARBA" id="ARBA00083511"/>
    </source>
</evidence>
<dbReference type="OrthoDB" id="376826at2759"/>